<reference evidence="1" key="1">
    <citation type="submission" date="2021-05" db="EMBL/GenBank/DDBJ databases">
        <authorList>
            <person name="Scholz U."/>
            <person name="Mascher M."/>
            <person name="Fiebig A."/>
        </authorList>
    </citation>
    <scope>NUCLEOTIDE SEQUENCE [LARGE SCALE GENOMIC DNA]</scope>
</reference>
<evidence type="ECO:0000313" key="1">
    <source>
        <dbReference type="EnsemblPlants" id="AVESA.00010b.r2.7CG0716320.1.CDS"/>
    </source>
</evidence>
<sequence>MATLHRGAMGFKMIAAARWRQPELLVAVAMVAMALAPAVCRRDLNQTMAAQGWQRRGKAMATALIVFGDSIVDPGNNNNLQTRMKANHAPYGKDFAGHVATGRYSNALLPPDLIAQRLNLKELLPPWLNVDHTPEDLLTGVSFASGATGFDPLTPQLVNVFTMDQELEFFDTYRQKLVGLVGEAETRRIIDHAFFFVCTGTDDIANTYFMTPYRAFDYDIPAYVDLLLVGAEAFLRNTSTRGAKKMGFTGMPPIGCVPSQRTIGGPQRRCEARRNYAALMYNKALQELIDRLNADPGFHTHVVYFNIYDIIEELAMHGERWGFTEMTRGCCGSGLIEVTQLCNTQYMGVCDDVDKHVFFDSYHPTQRAYEVIVDHIFKYYVPLMHL</sequence>
<name>A0ACD6ACB2_AVESA</name>
<dbReference type="EnsemblPlants" id="AVESA.00010b.r2.7CG0716320.1">
    <property type="protein sequence ID" value="AVESA.00010b.r2.7CG0716320.1.CDS"/>
    <property type="gene ID" value="AVESA.00010b.r2.7CG0716320"/>
</dbReference>
<accession>A0ACD6ACB2</accession>
<dbReference type="Proteomes" id="UP001732700">
    <property type="component" value="Chromosome 7C"/>
</dbReference>
<protein>
    <submittedName>
        <fullName evidence="1">Uncharacterized protein</fullName>
    </submittedName>
</protein>
<organism evidence="1 2">
    <name type="scientific">Avena sativa</name>
    <name type="common">Oat</name>
    <dbReference type="NCBI Taxonomy" id="4498"/>
    <lineage>
        <taxon>Eukaryota</taxon>
        <taxon>Viridiplantae</taxon>
        <taxon>Streptophyta</taxon>
        <taxon>Embryophyta</taxon>
        <taxon>Tracheophyta</taxon>
        <taxon>Spermatophyta</taxon>
        <taxon>Magnoliopsida</taxon>
        <taxon>Liliopsida</taxon>
        <taxon>Poales</taxon>
        <taxon>Poaceae</taxon>
        <taxon>BOP clade</taxon>
        <taxon>Pooideae</taxon>
        <taxon>Poodae</taxon>
        <taxon>Poeae</taxon>
        <taxon>Poeae Chloroplast Group 1 (Aveneae type)</taxon>
        <taxon>Aveninae</taxon>
        <taxon>Avena</taxon>
    </lineage>
</organism>
<proteinExistence type="predicted"/>
<reference evidence="1" key="2">
    <citation type="submission" date="2025-09" db="UniProtKB">
        <authorList>
            <consortium name="EnsemblPlants"/>
        </authorList>
    </citation>
    <scope>IDENTIFICATION</scope>
</reference>
<evidence type="ECO:0000313" key="2">
    <source>
        <dbReference type="Proteomes" id="UP001732700"/>
    </source>
</evidence>
<keyword evidence="2" id="KW-1185">Reference proteome</keyword>